<reference evidence="3" key="3">
    <citation type="submission" date="2025-08" db="UniProtKB">
        <authorList>
            <consortium name="RefSeq"/>
        </authorList>
    </citation>
    <scope>IDENTIFICATION</scope>
    <source>
        <tissue evidence="3">Whole organism</tissue>
    </source>
</reference>
<evidence type="ECO:0000313" key="3">
    <source>
        <dbReference type="RefSeq" id="XP_017857027.1"/>
    </source>
</evidence>
<feature type="compositionally biased region" description="Polar residues" evidence="1">
    <location>
        <begin position="16"/>
        <end position="25"/>
    </location>
</feature>
<sequence length="204" mass="23554">MSLTKAIGNQRKQRPMSGSINSAPKPNNAKVLRQQQRILKQNYRNSGNGQFRRVEHRVWRKTIVVTKPKSKDRVPRLFRADRLTGLPLDYERTVSRIMSYVNPQHSRTPSPEKALENLFSQQLAGIFELCSRNNQCPRAMKNQIRLMLKSYGTKTPQSIGEADNRNLCEFHSACTRGPTPRPEFQAPPTYKSKFNYNTLRIHTT</sequence>
<gene>
    <name evidence="3" type="primary">LOC108609790</name>
</gene>
<dbReference type="Proteomes" id="UP000694904">
    <property type="component" value="Chromosome 3"/>
</dbReference>
<dbReference type="RefSeq" id="XP_017857027.1">
    <property type="nucleotide sequence ID" value="XM_018001538.1"/>
</dbReference>
<feature type="region of interest" description="Disordered" evidence="1">
    <location>
        <begin position="1"/>
        <end position="29"/>
    </location>
</feature>
<evidence type="ECO:0000256" key="1">
    <source>
        <dbReference type="SAM" id="MobiDB-lite"/>
    </source>
</evidence>
<dbReference type="GeneID" id="108609790"/>
<reference evidence="2" key="2">
    <citation type="journal article" date="2016" name="G3 (Bethesda)">
        <title>Genome Evolution in Three Species of Cactophilic Drosophila.</title>
        <authorList>
            <person name="Sanchez-Flores A."/>
            <person name="Penazola F."/>
            <person name="Carpinteyro-Ponce J."/>
            <person name="Nazario-Yepiz N."/>
            <person name="Abreu-Goodger C."/>
            <person name="Machado C.A."/>
            <person name="Markow T.A."/>
        </authorList>
    </citation>
    <scope>NUCLEOTIDE SEQUENCE [LARGE SCALE GENOMIC DNA]</scope>
</reference>
<organism evidence="2 3">
    <name type="scientific">Drosophila arizonae</name>
    <name type="common">Fruit fly</name>
    <dbReference type="NCBI Taxonomy" id="7263"/>
    <lineage>
        <taxon>Eukaryota</taxon>
        <taxon>Metazoa</taxon>
        <taxon>Ecdysozoa</taxon>
        <taxon>Arthropoda</taxon>
        <taxon>Hexapoda</taxon>
        <taxon>Insecta</taxon>
        <taxon>Pterygota</taxon>
        <taxon>Neoptera</taxon>
        <taxon>Endopterygota</taxon>
        <taxon>Diptera</taxon>
        <taxon>Brachycera</taxon>
        <taxon>Muscomorpha</taxon>
        <taxon>Ephydroidea</taxon>
        <taxon>Drosophilidae</taxon>
        <taxon>Drosophila</taxon>
    </lineage>
</organism>
<keyword evidence="2" id="KW-1185">Reference proteome</keyword>
<protein>
    <submittedName>
        <fullName evidence="3">Uncharacterized protein LOC108609790</fullName>
    </submittedName>
</protein>
<name>A0ABM1NPZ1_DROAR</name>
<evidence type="ECO:0000313" key="2">
    <source>
        <dbReference type="Proteomes" id="UP000694904"/>
    </source>
</evidence>
<proteinExistence type="predicted"/>
<accession>A0ABM1NPZ1</accession>
<reference evidence="2" key="1">
    <citation type="journal article" date="1997" name="Nucleic Acids Res.">
        <title>tRNAscan-SE: a program for improved detection of transfer RNA genes in genomic sequence.</title>
        <authorList>
            <person name="Lowe T.M."/>
            <person name="Eddy S.R."/>
        </authorList>
    </citation>
    <scope>NUCLEOTIDE SEQUENCE [LARGE SCALE GENOMIC DNA]</scope>
</reference>